<dbReference type="EMBL" id="CAJVQB010016876">
    <property type="protein sequence ID" value="CAG8781848.1"/>
    <property type="molecule type" value="Genomic_DNA"/>
</dbReference>
<protein>
    <submittedName>
        <fullName evidence="1">9053_t:CDS:1</fullName>
    </submittedName>
</protein>
<proteinExistence type="predicted"/>
<evidence type="ECO:0000313" key="2">
    <source>
        <dbReference type="Proteomes" id="UP000789901"/>
    </source>
</evidence>
<gene>
    <name evidence="1" type="ORF">GMARGA_LOCUS19842</name>
</gene>
<dbReference type="Proteomes" id="UP000789901">
    <property type="component" value="Unassembled WGS sequence"/>
</dbReference>
<feature type="non-terminal residue" evidence="1">
    <location>
        <position position="1"/>
    </location>
</feature>
<reference evidence="1 2" key="1">
    <citation type="submission" date="2021-06" db="EMBL/GenBank/DDBJ databases">
        <authorList>
            <person name="Kallberg Y."/>
            <person name="Tangrot J."/>
            <person name="Rosling A."/>
        </authorList>
    </citation>
    <scope>NUCLEOTIDE SEQUENCE [LARGE SCALE GENOMIC DNA]</scope>
    <source>
        <strain evidence="1 2">120-4 pot B 10/14</strain>
    </source>
</reference>
<organism evidence="1 2">
    <name type="scientific">Gigaspora margarita</name>
    <dbReference type="NCBI Taxonomy" id="4874"/>
    <lineage>
        <taxon>Eukaryota</taxon>
        <taxon>Fungi</taxon>
        <taxon>Fungi incertae sedis</taxon>
        <taxon>Mucoromycota</taxon>
        <taxon>Glomeromycotina</taxon>
        <taxon>Glomeromycetes</taxon>
        <taxon>Diversisporales</taxon>
        <taxon>Gigasporaceae</taxon>
        <taxon>Gigaspora</taxon>
    </lineage>
</organism>
<name>A0ABN7VL00_GIGMA</name>
<comment type="caution">
    <text evidence="1">The sequence shown here is derived from an EMBL/GenBank/DDBJ whole genome shotgun (WGS) entry which is preliminary data.</text>
</comment>
<evidence type="ECO:0000313" key="1">
    <source>
        <dbReference type="EMBL" id="CAG8781848.1"/>
    </source>
</evidence>
<keyword evidence="2" id="KW-1185">Reference proteome</keyword>
<accession>A0ABN7VL00</accession>
<sequence>ARLKLEKEKKSLLDCVLEEKENIKPDKNEIEQYKGCEQDQLGKNRECTIYKAFKSPKYALNRRLIKKHKNRVLCKIKCSDLVTSQDKN</sequence>